<keyword evidence="2" id="KW-1185">Reference proteome</keyword>
<dbReference type="RefSeq" id="WP_066770436.1">
    <property type="nucleotide sequence ID" value="NZ_CP013244.1"/>
</dbReference>
<protein>
    <submittedName>
        <fullName evidence="1">Uncharacterized protein</fullName>
    </submittedName>
</protein>
<dbReference type="EMBL" id="CP013244">
    <property type="protein sequence ID" value="ANP46075.1"/>
    <property type="molecule type" value="Genomic_DNA"/>
</dbReference>
<accession>A0A1B1AHP3</accession>
<gene>
    <name evidence="1" type="ORF">ATE48_09150</name>
</gene>
<dbReference type="Proteomes" id="UP000092498">
    <property type="component" value="Chromosome"/>
</dbReference>
<name>A0A1B1AHP3_9PROT</name>
<dbReference type="InParanoid" id="A0A1B1AHP3"/>
<dbReference type="AlphaFoldDB" id="A0A1B1AHP3"/>
<reference evidence="1 2" key="1">
    <citation type="submission" date="2015-11" db="EMBL/GenBank/DDBJ databases">
        <title>Whole-Genome Sequence of Candidatus Oderbacter manganicum from the National Park Lower Oder Valley, Germany.</title>
        <authorList>
            <person name="Braun B."/>
            <person name="Liere K."/>
            <person name="Szewzyk U."/>
        </authorList>
    </citation>
    <scope>NUCLEOTIDE SEQUENCE [LARGE SCALE GENOMIC DNA]</scope>
    <source>
        <strain evidence="1 2">OTSz_A_272</strain>
    </source>
</reference>
<evidence type="ECO:0000313" key="2">
    <source>
        <dbReference type="Proteomes" id="UP000092498"/>
    </source>
</evidence>
<dbReference type="KEGG" id="cbot:ATE48_09150"/>
<evidence type="ECO:0000313" key="1">
    <source>
        <dbReference type="EMBL" id="ANP46075.1"/>
    </source>
</evidence>
<organism evidence="1 2">
    <name type="scientific">Candidatus Viadribacter manganicus</name>
    <dbReference type="NCBI Taxonomy" id="1759059"/>
    <lineage>
        <taxon>Bacteria</taxon>
        <taxon>Pseudomonadati</taxon>
        <taxon>Pseudomonadota</taxon>
        <taxon>Alphaproteobacteria</taxon>
        <taxon>Hyphomonadales</taxon>
        <taxon>Hyphomonadaceae</taxon>
        <taxon>Candidatus Viadribacter</taxon>
    </lineage>
</organism>
<sequence length="214" mass="23610">MNTPRPHLSFDLEQIGHRPLAKLIRDNFSSPLEIKVDADRCIAIANWGSSRSFDVGMLILHGEGAMEVGRNSPTYGEYLGVPPELEPDRDYSAIAELAIDSFGDEHWLEDVESDADHGRRAAALRAWLGERMPIDWEAACDWLLDNGPSDRTPGFELESHMSKSDKEQFGVKIVDLGGPASSVPAVRFLGSIEDLNMLLNKVGLPYVAIGPVKR</sequence>
<proteinExistence type="predicted"/>